<comment type="caution">
    <text evidence="3">The sequence shown here is derived from an EMBL/GenBank/DDBJ whole genome shotgun (WGS) entry which is preliminary data.</text>
</comment>
<dbReference type="EMBL" id="QOVG01000006">
    <property type="protein sequence ID" value="NDK39272.1"/>
    <property type="molecule type" value="Genomic_DNA"/>
</dbReference>
<accession>A0ABX0ACF9</accession>
<dbReference type="Pfam" id="PF16732">
    <property type="entry name" value="ComP_DUS"/>
    <property type="match status" value="1"/>
</dbReference>
<name>A0ABX0ACF9_9GAMM</name>
<dbReference type="RefSeq" id="WP_162349932.1">
    <property type="nucleotide sequence ID" value="NZ_QOVG01000006.1"/>
</dbReference>
<keyword evidence="4" id="KW-1185">Reference proteome</keyword>
<dbReference type="Gene3D" id="3.30.700.10">
    <property type="entry name" value="Glycoprotein, Type 4 Pilin"/>
    <property type="match status" value="1"/>
</dbReference>
<proteinExistence type="predicted"/>
<feature type="transmembrane region" description="Helical" evidence="2">
    <location>
        <begin position="25"/>
        <end position="48"/>
    </location>
</feature>
<evidence type="ECO:0000313" key="4">
    <source>
        <dbReference type="Proteomes" id="UP001429354"/>
    </source>
</evidence>
<dbReference type="InterPro" id="IPR045584">
    <property type="entry name" value="Pilin-like"/>
</dbReference>
<protein>
    <submittedName>
        <fullName evidence="3">Type IV pilin protein</fullName>
    </submittedName>
</protein>
<dbReference type="InterPro" id="IPR031982">
    <property type="entry name" value="PilE-like"/>
</dbReference>
<evidence type="ECO:0000256" key="1">
    <source>
        <dbReference type="ARBA" id="ARBA00022481"/>
    </source>
</evidence>
<organism evidence="3 4">
    <name type="scientific">Pseudoxanthomonas gei</name>
    <dbReference type="NCBI Taxonomy" id="1383030"/>
    <lineage>
        <taxon>Bacteria</taxon>
        <taxon>Pseudomonadati</taxon>
        <taxon>Pseudomonadota</taxon>
        <taxon>Gammaproteobacteria</taxon>
        <taxon>Lysobacterales</taxon>
        <taxon>Lysobacteraceae</taxon>
        <taxon>Pseudoxanthomonas</taxon>
    </lineage>
</organism>
<sequence>MSNGKTVVPTYALRLPALAGRVRGFTLIELMIVVAVVAILAAIAYPSYQDQIRKSRRAQAKADMVEYAGLAERFHSTNNSYVGFTLPTTVSPREAGATTHYNLTPAGAFGDANTFTITATPAGAQAVDRCGTLTLTQAGVKTKSGAATLSECW</sequence>
<dbReference type="InterPro" id="IPR012902">
    <property type="entry name" value="N_methyl_site"/>
</dbReference>
<dbReference type="PANTHER" id="PTHR30093:SF47">
    <property type="entry name" value="TYPE IV PILUS NON-CORE MINOR PILIN PILE"/>
    <property type="match status" value="1"/>
</dbReference>
<keyword evidence="1" id="KW-0488">Methylation</keyword>
<gene>
    <name evidence="3" type="ORF">DT603_10500</name>
</gene>
<keyword evidence="2" id="KW-0812">Transmembrane</keyword>
<dbReference type="PANTHER" id="PTHR30093">
    <property type="entry name" value="GENERAL SECRETION PATHWAY PROTEIN G"/>
    <property type="match status" value="1"/>
</dbReference>
<reference evidence="3 4" key="1">
    <citation type="submission" date="2018-07" db="EMBL/GenBank/DDBJ databases">
        <title>Whole genome Sequencing of Pseudoxanthomonas gei KCTC 32298 (T).</title>
        <authorList>
            <person name="Kumar S."/>
            <person name="Bansal K."/>
            <person name="Kaur A."/>
            <person name="Patil P."/>
            <person name="Sharma S."/>
            <person name="Patil P.B."/>
        </authorList>
    </citation>
    <scope>NUCLEOTIDE SEQUENCE [LARGE SCALE GENOMIC DNA]</scope>
    <source>
        <strain evidence="3 4">KCTC 32298</strain>
    </source>
</reference>
<dbReference type="Pfam" id="PF07963">
    <property type="entry name" value="N_methyl"/>
    <property type="match status" value="1"/>
</dbReference>
<dbReference type="PRINTS" id="PR00813">
    <property type="entry name" value="BCTERIALGSPG"/>
</dbReference>
<dbReference type="NCBIfam" id="TIGR02532">
    <property type="entry name" value="IV_pilin_GFxxxE"/>
    <property type="match status" value="1"/>
</dbReference>
<keyword evidence="2" id="KW-0472">Membrane</keyword>
<evidence type="ECO:0000256" key="2">
    <source>
        <dbReference type="SAM" id="Phobius"/>
    </source>
</evidence>
<dbReference type="PROSITE" id="PS00409">
    <property type="entry name" value="PROKAR_NTER_METHYL"/>
    <property type="match status" value="1"/>
</dbReference>
<dbReference type="SUPFAM" id="SSF54523">
    <property type="entry name" value="Pili subunits"/>
    <property type="match status" value="1"/>
</dbReference>
<evidence type="ECO:0000313" key="3">
    <source>
        <dbReference type="EMBL" id="NDK39272.1"/>
    </source>
</evidence>
<keyword evidence="2" id="KW-1133">Transmembrane helix</keyword>
<dbReference type="InterPro" id="IPR000983">
    <property type="entry name" value="Bac_GSPG_pilin"/>
</dbReference>
<dbReference type="Proteomes" id="UP001429354">
    <property type="component" value="Unassembled WGS sequence"/>
</dbReference>